<evidence type="ECO:0000313" key="2">
    <source>
        <dbReference type="EMBL" id="KRX89884.1"/>
    </source>
</evidence>
<accession>A0A0V0XPI7</accession>
<feature type="region of interest" description="Disordered" evidence="1">
    <location>
        <begin position="130"/>
        <end position="161"/>
    </location>
</feature>
<gene>
    <name evidence="2" type="ORF">T4E_4965</name>
</gene>
<evidence type="ECO:0000313" key="3">
    <source>
        <dbReference type="Proteomes" id="UP000054815"/>
    </source>
</evidence>
<evidence type="ECO:0000256" key="1">
    <source>
        <dbReference type="SAM" id="MobiDB-lite"/>
    </source>
</evidence>
<name>A0A0V0XPI7_TRIPS</name>
<dbReference type="AlphaFoldDB" id="A0A0V0XPI7"/>
<organism evidence="2 3">
    <name type="scientific">Trichinella pseudospiralis</name>
    <name type="common">Parasitic roundworm</name>
    <dbReference type="NCBI Taxonomy" id="6337"/>
    <lineage>
        <taxon>Eukaryota</taxon>
        <taxon>Metazoa</taxon>
        <taxon>Ecdysozoa</taxon>
        <taxon>Nematoda</taxon>
        <taxon>Enoplea</taxon>
        <taxon>Dorylaimia</taxon>
        <taxon>Trichinellida</taxon>
        <taxon>Trichinellidae</taxon>
        <taxon>Trichinella</taxon>
    </lineage>
</organism>
<reference evidence="2 3" key="1">
    <citation type="submission" date="2015-01" db="EMBL/GenBank/DDBJ databases">
        <title>Evolution of Trichinella species and genotypes.</title>
        <authorList>
            <person name="Korhonen P.K."/>
            <person name="Edoardo P."/>
            <person name="Giuseppe L.R."/>
            <person name="Gasser R.B."/>
        </authorList>
    </citation>
    <scope>NUCLEOTIDE SEQUENCE [LARGE SCALE GENOMIC DNA]</scope>
    <source>
        <strain evidence="2">ISS141</strain>
    </source>
</reference>
<sequence length="193" mass="22107">MEQTSWWQLSASGSAFYVWGCWADVRGSQKSSVRIILLIHAGHMFVGDVMPSCLVHHKRKGIFHPCKERWMDILFVFPLCITDLPPDREEKNNGRMKASRAWLDVNAKDKLAGFRAMLPSVVFGRQGRRLNLHRPADRPTDRPTDRRRHVPPSRCMPRGVNGHNTGTHCTKFYKAEPAFLLPNQKVLLACLLH</sequence>
<feature type="compositionally biased region" description="Basic and acidic residues" evidence="1">
    <location>
        <begin position="134"/>
        <end position="144"/>
    </location>
</feature>
<dbReference type="EMBL" id="JYDU01000183">
    <property type="protein sequence ID" value="KRX89884.1"/>
    <property type="molecule type" value="Genomic_DNA"/>
</dbReference>
<dbReference type="Proteomes" id="UP000054815">
    <property type="component" value="Unassembled WGS sequence"/>
</dbReference>
<proteinExistence type="predicted"/>
<comment type="caution">
    <text evidence="2">The sequence shown here is derived from an EMBL/GenBank/DDBJ whole genome shotgun (WGS) entry which is preliminary data.</text>
</comment>
<protein>
    <submittedName>
        <fullName evidence="2">Uncharacterized protein</fullName>
    </submittedName>
</protein>